<evidence type="ECO:0000313" key="2">
    <source>
        <dbReference type="EMBL" id="RJL19346.1"/>
    </source>
</evidence>
<gene>
    <name evidence="2" type="ORF">D5H75_40495</name>
</gene>
<evidence type="ECO:0000313" key="3">
    <source>
        <dbReference type="Proteomes" id="UP000265768"/>
    </source>
</evidence>
<organism evidence="2 3">
    <name type="scientific">Bailinhaonella thermotolerans</name>
    <dbReference type="NCBI Taxonomy" id="1070861"/>
    <lineage>
        <taxon>Bacteria</taxon>
        <taxon>Bacillati</taxon>
        <taxon>Actinomycetota</taxon>
        <taxon>Actinomycetes</taxon>
        <taxon>Streptosporangiales</taxon>
        <taxon>Streptosporangiaceae</taxon>
        <taxon>Bailinhaonella</taxon>
    </lineage>
</organism>
<name>A0A3A4AKJ9_9ACTN</name>
<evidence type="ECO:0000256" key="1">
    <source>
        <dbReference type="SAM" id="MobiDB-lite"/>
    </source>
</evidence>
<protein>
    <recommendedName>
        <fullName evidence="4">Phage head morphogenesis domain-containing protein</fullName>
    </recommendedName>
</protein>
<comment type="caution">
    <text evidence="2">The sequence shown here is derived from an EMBL/GenBank/DDBJ whole genome shotgun (WGS) entry which is preliminary data.</text>
</comment>
<dbReference type="RefSeq" id="WP_119931951.1">
    <property type="nucleotide sequence ID" value="NZ_QZEY01000040.1"/>
</dbReference>
<dbReference type="OrthoDB" id="3197444at2"/>
<reference evidence="2 3" key="1">
    <citation type="submission" date="2018-09" db="EMBL/GenBank/DDBJ databases">
        <title>YIM 75507 draft genome.</title>
        <authorList>
            <person name="Tang S."/>
            <person name="Feng Y."/>
        </authorList>
    </citation>
    <scope>NUCLEOTIDE SEQUENCE [LARGE SCALE GENOMIC DNA]</scope>
    <source>
        <strain evidence="2 3">YIM 75507</strain>
    </source>
</reference>
<feature type="region of interest" description="Disordered" evidence="1">
    <location>
        <begin position="366"/>
        <end position="393"/>
    </location>
</feature>
<accession>A0A3A4AKJ9</accession>
<evidence type="ECO:0008006" key="4">
    <source>
        <dbReference type="Google" id="ProtNLM"/>
    </source>
</evidence>
<dbReference type="EMBL" id="QZEY01000040">
    <property type="protein sequence ID" value="RJL19346.1"/>
    <property type="molecule type" value="Genomic_DNA"/>
</dbReference>
<feature type="compositionally biased region" description="Low complexity" evidence="1">
    <location>
        <begin position="429"/>
        <end position="440"/>
    </location>
</feature>
<dbReference type="Proteomes" id="UP000265768">
    <property type="component" value="Unassembled WGS sequence"/>
</dbReference>
<feature type="region of interest" description="Disordered" evidence="1">
    <location>
        <begin position="422"/>
        <end position="447"/>
    </location>
</feature>
<sequence length="605" mass="67965">MADLPEWASRPDPWLTRRMHHAARIARVEAEVTPAVVEAMAEYLRAVRAAVLPEVERAGGGGARVASGGVVPDLAGVWPDGGVWVDLVDALILPRLLAAWGEAFFRTARDAILSVERFREAYMSEIHDRLSPRKWPQVGVFEEVRYELLEAQQNGEDLEQMVARLGEVLDISAPSRALRARAAELRKIRDDPERPAWERARARAELRGIYDQLPDADRMWQPDARRIARTETMGALNGGAYAGAVAWSEASGEPMWRQWLATPEPDTRIRRSHRRADGQIRPELEPFDVGDAQLTFPGTPMGPAHEVINCRCTALYLDEDEAGEQFPEQIERAEQDLKAAREARDDKAVEDALRRLADLEDQYARFQASQAQRRPADAPASEEGGAPEDLTGLTDDDLAALYSRALNGGDDELARRAIEEMERRDAADHAPPADTPAEAPAEPEDGWGAWDAIEETDEDRRISDLIAQGWEYRDAYAEVHGLDPDALDREERRAAVNAQRREGESLDQVARRLYDEWVYVQYLEAEAATRGVLLNRAGVAAGIDPITLFSGPESRAKKYASEELRRWWSDHPRVPYLDFRADLLGRDSDRRAARRRRESSRGLEL</sequence>
<keyword evidence="3" id="KW-1185">Reference proteome</keyword>
<dbReference type="AlphaFoldDB" id="A0A3A4AKJ9"/>
<proteinExistence type="predicted"/>